<evidence type="ECO:0000313" key="2">
    <source>
        <dbReference type="Proteomes" id="UP000028725"/>
    </source>
</evidence>
<sequence>MAETPKERFLREVREMDAAVREVLSQGLGDEALREALEALALKPWFREFSWLWGPELAQRSRVLFRPFLLNQLSPWSLDAKGKAFEAWKKPEVTAKLQPWLDEADRRDDVELFRKLYLWKLRQQVDWKKVEEQWRQELLARARSAQGRAAFNTALTKMDVAAYSLDEPTATALWELNPAGARTFILRHLPSEWAFQREDPKRHWTTLLEHTEEAKDLELYFPLYQRLVPLKVWHADALALCRAVEEPAALVEELELRHPHGFRVDPKQMAATFLALAQARGRDVVPYLLKHARSIFPRWRFWGGQADAKGLVPLLELSRRKGWLDVWATLLRTSATPETWNAEVQRLVADRQSPEADVRHHLLLLAGVGSEYNGPGFSIAQVHPLEDAVAVALYERFPDLMRGPYRMHASAWWHQGYPKLSARVLERQDELLIDYLASRSALQPLHVARPQSQWQQTVDALSQYFEALPEKDGTFARRASNALSMMPAYSMSYTYDVLLKSNRLARLLFERSTDFYLSDSQSVRDLLESPQIHVQALAFRVLGRDDSRARTLAAQNVDLLQATLLRPLHRRTRMMAFAAVRNAALADEAAARRLLARMKETLTLPDRRYPKEQLVGLMAEVLHHWPSLRGPSERPRIYGEATP</sequence>
<gene>
    <name evidence="1" type="ORF">DB31_1240</name>
</gene>
<comment type="caution">
    <text evidence="1">The sequence shown here is derived from an EMBL/GenBank/DDBJ whole genome shotgun (WGS) entry which is preliminary data.</text>
</comment>
<dbReference type="RefSeq" id="WP_044192842.1">
    <property type="nucleotide sequence ID" value="NZ_JMCB01000011.1"/>
</dbReference>
<evidence type="ECO:0000313" key="1">
    <source>
        <dbReference type="EMBL" id="KFE66175.1"/>
    </source>
</evidence>
<reference evidence="1 2" key="1">
    <citation type="submission" date="2014-04" db="EMBL/GenBank/DDBJ databases">
        <title>Genome assembly of Hyalangium minutum DSM 14724.</title>
        <authorList>
            <person name="Sharma G."/>
            <person name="Subramanian S."/>
        </authorList>
    </citation>
    <scope>NUCLEOTIDE SEQUENCE [LARGE SCALE GENOMIC DNA]</scope>
    <source>
        <strain evidence="1 2">DSM 14724</strain>
    </source>
</reference>
<proteinExistence type="predicted"/>
<dbReference type="Proteomes" id="UP000028725">
    <property type="component" value="Unassembled WGS sequence"/>
</dbReference>
<protein>
    <submittedName>
        <fullName evidence="1">Uncharacterized protein</fullName>
    </submittedName>
</protein>
<name>A0A085WER2_9BACT</name>
<dbReference type="OrthoDB" id="5379025at2"/>
<accession>A0A085WER2</accession>
<dbReference type="EMBL" id="JMCB01000011">
    <property type="protein sequence ID" value="KFE66175.1"/>
    <property type="molecule type" value="Genomic_DNA"/>
</dbReference>
<organism evidence="1 2">
    <name type="scientific">Hyalangium minutum</name>
    <dbReference type="NCBI Taxonomy" id="394096"/>
    <lineage>
        <taxon>Bacteria</taxon>
        <taxon>Pseudomonadati</taxon>
        <taxon>Myxococcota</taxon>
        <taxon>Myxococcia</taxon>
        <taxon>Myxococcales</taxon>
        <taxon>Cystobacterineae</taxon>
        <taxon>Archangiaceae</taxon>
        <taxon>Hyalangium</taxon>
    </lineage>
</organism>
<keyword evidence="2" id="KW-1185">Reference proteome</keyword>
<dbReference type="STRING" id="394096.DB31_1240"/>
<dbReference type="PATRIC" id="fig|394096.3.peg.5581"/>
<dbReference type="AlphaFoldDB" id="A0A085WER2"/>